<name>A0ABC8R694_9AQUA</name>
<protein>
    <submittedName>
        <fullName evidence="1">Uncharacterized protein</fullName>
    </submittedName>
</protein>
<evidence type="ECO:0000313" key="2">
    <source>
        <dbReference type="Proteomes" id="UP001642360"/>
    </source>
</evidence>
<evidence type="ECO:0000313" key="1">
    <source>
        <dbReference type="EMBL" id="CAK9140525.1"/>
    </source>
</evidence>
<comment type="caution">
    <text evidence="1">The sequence shown here is derived from an EMBL/GenBank/DDBJ whole genome shotgun (WGS) entry which is preliminary data.</text>
</comment>
<dbReference type="Proteomes" id="UP001642360">
    <property type="component" value="Unassembled WGS sequence"/>
</dbReference>
<reference evidence="1 2" key="1">
    <citation type="submission" date="2024-02" db="EMBL/GenBank/DDBJ databases">
        <authorList>
            <person name="Vignale AGUSTIN F."/>
            <person name="Sosa J E."/>
            <person name="Modenutti C."/>
        </authorList>
    </citation>
    <scope>NUCLEOTIDE SEQUENCE [LARGE SCALE GENOMIC DNA]</scope>
</reference>
<dbReference type="EMBL" id="CAUOFW020001053">
    <property type="protein sequence ID" value="CAK9140525.1"/>
    <property type="molecule type" value="Genomic_DNA"/>
</dbReference>
<accession>A0ABC8R694</accession>
<dbReference type="AlphaFoldDB" id="A0ABC8R694"/>
<sequence length="92" mass="10483">MEPATSRVRSINASENKRRGVEFGSSVLEGEGKLELEGDLFGENKRFLIPLYGMAMKRSKLVQFLQESKYIERRRTDQLRSANDRSGFGRGV</sequence>
<keyword evidence="2" id="KW-1185">Reference proteome</keyword>
<organism evidence="1 2">
    <name type="scientific">Ilex paraguariensis</name>
    <name type="common">yerba mate</name>
    <dbReference type="NCBI Taxonomy" id="185542"/>
    <lineage>
        <taxon>Eukaryota</taxon>
        <taxon>Viridiplantae</taxon>
        <taxon>Streptophyta</taxon>
        <taxon>Embryophyta</taxon>
        <taxon>Tracheophyta</taxon>
        <taxon>Spermatophyta</taxon>
        <taxon>Magnoliopsida</taxon>
        <taxon>eudicotyledons</taxon>
        <taxon>Gunneridae</taxon>
        <taxon>Pentapetalae</taxon>
        <taxon>asterids</taxon>
        <taxon>campanulids</taxon>
        <taxon>Aquifoliales</taxon>
        <taxon>Aquifoliaceae</taxon>
        <taxon>Ilex</taxon>
    </lineage>
</organism>
<proteinExistence type="predicted"/>
<gene>
    <name evidence="1" type="ORF">ILEXP_LOCUS7982</name>
</gene>